<dbReference type="EMBL" id="JAGRRH010000110">
    <property type="protein sequence ID" value="KAG7336726.1"/>
    <property type="molecule type" value="Genomic_DNA"/>
</dbReference>
<keyword evidence="1" id="KW-0472">Membrane</keyword>
<comment type="caution">
    <text evidence="2">The sequence shown here is derived from an EMBL/GenBank/DDBJ whole genome shotgun (WGS) entry which is preliminary data.</text>
</comment>
<dbReference type="EMBL" id="JAGRRH010000013">
    <property type="protein sequence ID" value="KAG7361028.1"/>
    <property type="molecule type" value="Genomic_DNA"/>
</dbReference>
<name>A0A9K3K430_9STRA</name>
<feature type="transmembrane region" description="Helical" evidence="1">
    <location>
        <begin position="118"/>
        <end position="144"/>
    </location>
</feature>
<dbReference type="Pfam" id="PF14023">
    <property type="entry name" value="Bestrophin-like"/>
    <property type="match status" value="1"/>
</dbReference>
<organism evidence="2 4">
    <name type="scientific">Nitzschia inconspicua</name>
    <dbReference type="NCBI Taxonomy" id="303405"/>
    <lineage>
        <taxon>Eukaryota</taxon>
        <taxon>Sar</taxon>
        <taxon>Stramenopiles</taxon>
        <taxon>Ochrophyta</taxon>
        <taxon>Bacillariophyta</taxon>
        <taxon>Bacillariophyceae</taxon>
        <taxon>Bacillariophycidae</taxon>
        <taxon>Bacillariales</taxon>
        <taxon>Bacillariaceae</taxon>
        <taxon>Nitzschia</taxon>
    </lineage>
</organism>
<evidence type="ECO:0000313" key="2">
    <source>
        <dbReference type="EMBL" id="KAG7336726.1"/>
    </source>
</evidence>
<evidence type="ECO:0000256" key="1">
    <source>
        <dbReference type="SAM" id="Phobius"/>
    </source>
</evidence>
<evidence type="ECO:0000313" key="3">
    <source>
        <dbReference type="EMBL" id="KAG7361028.1"/>
    </source>
</evidence>
<dbReference type="AlphaFoldDB" id="A0A9K3K430"/>
<protein>
    <submittedName>
        <fullName evidence="2">DUF4239 domain containing protein</fullName>
    </submittedName>
</protein>
<proteinExistence type="predicted"/>
<feature type="transmembrane region" description="Helical" evidence="1">
    <location>
        <begin position="12"/>
        <end position="33"/>
    </location>
</feature>
<feature type="transmembrane region" description="Helical" evidence="1">
    <location>
        <begin position="304"/>
        <end position="320"/>
    </location>
</feature>
<keyword evidence="4" id="KW-1185">Reference proteome</keyword>
<gene>
    <name evidence="2" type="ORF">IV203_030506</name>
    <name evidence="3" type="ORF">IV203_036128</name>
</gene>
<reference evidence="2" key="1">
    <citation type="journal article" date="2021" name="Sci. Rep.">
        <title>Diploid genomic architecture of Nitzschia inconspicua, an elite biomass production diatom.</title>
        <authorList>
            <person name="Oliver A."/>
            <person name="Podell S."/>
            <person name="Pinowska A."/>
            <person name="Traller J.C."/>
            <person name="Smith S.R."/>
            <person name="McClure R."/>
            <person name="Beliaev A."/>
            <person name="Bohutskyi P."/>
            <person name="Hill E.A."/>
            <person name="Rabines A."/>
            <person name="Zheng H."/>
            <person name="Allen L.Z."/>
            <person name="Kuo A."/>
            <person name="Grigoriev I.V."/>
            <person name="Allen A.E."/>
            <person name="Hazlebeck D."/>
            <person name="Allen E.E."/>
        </authorList>
    </citation>
    <scope>NUCLEOTIDE SEQUENCE</scope>
    <source>
        <strain evidence="2">Hildebrandi</strain>
    </source>
</reference>
<evidence type="ECO:0000313" key="4">
    <source>
        <dbReference type="Proteomes" id="UP000693970"/>
    </source>
</evidence>
<reference evidence="2" key="2">
    <citation type="submission" date="2021-04" db="EMBL/GenBank/DDBJ databases">
        <authorList>
            <person name="Podell S."/>
        </authorList>
    </citation>
    <scope>NUCLEOTIDE SEQUENCE</scope>
    <source>
        <strain evidence="2">Hildebrandi</strain>
    </source>
</reference>
<dbReference type="InterPro" id="IPR025333">
    <property type="entry name" value="DUF4239"/>
</dbReference>
<keyword evidence="1" id="KW-1133">Transmembrane helix</keyword>
<feature type="transmembrane region" description="Helical" evidence="1">
    <location>
        <begin position="164"/>
        <end position="188"/>
    </location>
</feature>
<sequence length="409" mass="46443">MIARHPCRGVIPWNVVLALAFTLGTSSTIYCWTPKIHERYSARWALGCRQRLGQHSTCCARDDNSPRSPRRKRATVLCVTPSDSQQQAQMEALSLECRAFMENHEQEQQALLERDSKIYVIPVVVAVLSFTYFVQISEVFHVMVDACSFGRYKGELSDEIRPLINGPVTLTISILFGSLVSMTISTLYERQTQIHRVGIAIVNEARHILYLAEGLPEPERSQVRTHVNIFTIQRLRSFFRGDMFSKEGRRMNLNPVMLILHNVARNQDNDGPYLAELYASMANIKQIWIDFVAATQKQFTPGHYANLLSQAVALLVIYLWETDDATLLEAHTFELRVAFALLMTTMAWIAAIIIDLSTPISNIITMIKKYGLDMDEMIAFGLAKDMDMNYIRATNGIPSFANTTEIQLR</sequence>
<feature type="transmembrane region" description="Helical" evidence="1">
    <location>
        <begin position="340"/>
        <end position="364"/>
    </location>
</feature>
<keyword evidence="1" id="KW-0812">Transmembrane</keyword>
<dbReference type="OrthoDB" id="52635at2759"/>
<accession>A0A9K3K430</accession>
<dbReference type="Proteomes" id="UP000693970">
    <property type="component" value="Unassembled WGS sequence"/>
</dbReference>